<evidence type="ECO:0000256" key="8">
    <source>
        <dbReference type="SAM" id="MobiDB-lite"/>
    </source>
</evidence>
<keyword evidence="3" id="KW-0813">Transport</keyword>
<evidence type="ECO:0000256" key="7">
    <source>
        <dbReference type="ARBA" id="ARBA00023136"/>
    </source>
</evidence>
<dbReference type="Gene3D" id="1.10.3470.10">
    <property type="entry name" value="ABC transporter involved in vitamin B12 uptake, BtuC"/>
    <property type="match status" value="1"/>
</dbReference>
<feature type="region of interest" description="Disordered" evidence="8">
    <location>
        <begin position="1"/>
        <end position="20"/>
    </location>
</feature>
<feature type="transmembrane region" description="Helical" evidence="9">
    <location>
        <begin position="115"/>
        <end position="134"/>
    </location>
</feature>
<dbReference type="CDD" id="cd06550">
    <property type="entry name" value="TM_ABC_iron-siderophores_like"/>
    <property type="match status" value="1"/>
</dbReference>
<comment type="similarity">
    <text evidence="2">Belongs to the binding-protein-dependent transport system permease family. FecCD subfamily.</text>
</comment>
<evidence type="ECO:0000256" key="9">
    <source>
        <dbReference type="SAM" id="Phobius"/>
    </source>
</evidence>
<dbReference type="InterPro" id="IPR037294">
    <property type="entry name" value="ABC_BtuC-like"/>
</dbReference>
<feature type="transmembrane region" description="Helical" evidence="9">
    <location>
        <begin position="328"/>
        <end position="346"/>
    </location>
</feature>
<evidence type="ECO:0000256" key="4">
    <source>
        <dbReference type="ARBA" id="ARBA00022475"/>
    </source>
</evidence>
<comment type="subcellular location">
    <subcellularLocation>
        <location evidence="1">Cell membrane</location>
        <topology evidence="1">Multi-pass membrane protein</topology>
    </subcellularLocation>
</comment>
<evidence type="ECO:0000256" key="1">
    <source>
        <dbReference type="ARBA" id="ARBA00004651"/>
    </source>
</evidence>
<dbReference type="EMBL" id="CP015961">
    <property type="protein sequence ID" value="ANI92896.1"/>
    <property type="molecule type" value="Genomic_DNA"/>
</dbReference>
<dbReference type="Proteomes" id="UP000186104">
    <property type="component" value="Chromosome"/>
</dbReference>
<evidence type="ECO:0000313" key="10">
    <source>
        <dbReference type="EMBL" id="ANI92896.1"/>
    </source>
</evidence>
<dbReference type="GO" id="GO:0033214">
    <property type="term" value="P:siderophore-iron import into cell"/>
    <property type="evidence" value="ECO:0007669"/>
    <property type="project" value="TreeGrafter"/>
</dbReference>
<evidence type="ECO:0000313" key="11">
    <source>
        <dbReference type="Proteomes" id="UP000186104"/>
    </source>
</evidence>
<feature type="transmembrane region" description="Helical" evidence="9">
    <location>
        <begin position="85"/>
        <end position="103"/>
    </location>
</feature>
<keyword evidence="6 9" id="KW-1133">Transmembrane helix</keyword>
<sequence length="354" mass="36018">MTQTKQPNEARPLAGRGSPSPLRRIAARHAVFLAVSAGLLAAIIAASLFSGSGEVAAGRAWQVLWSPDGSAASIVVHDLRVPRTVLGLVVGMALGVAGALIQAVTRNPLADPGILGVNAGASFAVTLGIAFLGIEAVSSYVWLAMAGAAIASVMVFGIAAGGGKGATPLRLTLVGMALGSVLLGANRAIGLLDASIYEQVRFWEAGSVADRPPETLTSVLPFIVAGLVIALLCARPLNALALGEDSATSLGARVPLVRGVSLLAIMLLCGGAVAAAGPIAFIGLMIPHVVRWIIGPDQRWIVVYTILLAPVLLIGSDVLGRFLVSGELPVGIVTAFVGAPILIVLVRRERASGL</sequence>
<reference evidence="10 11" key="1">
    <citation type="submission" date="2016-06" db="EMBL/GenBank/DDBJ databases">
        <title>Complete genome sequence of a saline-alkali tolerant type strain Dietzia timorensis ID05-A0528T.</title>
        <authorList>
            <person name="Wu X."/>
        </authorList>
    </citation>
    <scope>NUCLEOTIDE SEQUENCE [LARGE SCALE GENOMIC DNA]</scope>
    <source>
        <strain evidence="10 11">ID05-A0528</strain>
    </source>
</reference>
<dbReference type="PANTHER" id="PTHR30472:SF1">
    <property type="entry name" value="FE(3+) DICITRATE TRANSPORT SYSTEM PERMEASE PROTEIN FECC-RELATED"/>
    <property type="match status" value="1"/>
</dbReference>
<evidence type="ECO:0000256" key="3">
    <source>
        <dbReference type="ARBA" id="ARBA00022448"/>
    </source>
</evidence>
<dbReference type="STRING" id="499555.BJL86_2129"/>
<organism evidence="10 11">
    <name type="scientific">Dietzia timorensis</name>
    <dbReference type="NCBI Taxonomy" id="499555"/>
    <lineage>
        <taxon>Bacteria</taxon>
        <taxon>Bacillati</taxon>
        <taxon>Actinomycetota</taxon>
        <taxon>Actinomycetes</taxon>
        <taxon>Mycobacteriales</taxon>
        <taxon>Dietziaceae</taxon>
        <taxon>Dietzia</taxon>
    </lineage>
</organism>
<proteinExistence type="inferred from homology"/>
<keyword evidence="7 9" id="KW-0472">Membrane</keyword>
<keyword evidence="4" id="KW-1003">Cell membrane</keyword>
<evidence type="ECO:0000256" key="6">
    <source>
        <dbReference type="ARBA" id="ARBA00022989"/>
    </source>
</evidence>
<keyword evidence="5 9" id="KW-0812">Transmembrane</keyword>
<dbReference type="RefSeq" id="WP_231887230.1">
    <property type="nucleotide sequence ID" value="NZ_CP015961.1"/>
</dbReference>
<feature type="transmembrane region" description="Helical" evidence="9">
    <location>
        <begin position="219"/>
        <end position="242"/>
    </location>
</feature>
<dbReference type="Pfam" id="PF01032">
    <property type="entry name" value="FecCD"/>
    <property type="match status" value="1"/>
</dbReference>
<feature type="transmembrane region" description="Helical" evidence="9">
    <location>
        <begin position="262"/>
        <end position="289"/>
    </location>
</feature>
<accession>A0A173LKN6</accession>
<dbReference type="FunFam" id="1.10.3470.10:FF:000001">
    <property type="entry name" value="Vitamin B12 ABC transporter permease BtuC"/>
    <property type="match status" value="1"/>
</dbReference>
<name>A0A173LKN6_9ACTN</name>
<dbReference type="KEGG" id="dtm:BJL86_2129"/>
<dbReference type="GO" id="GO:0022857">
    <property type="term" value="F:transmembrane transporter activity"/>
    <property type="evidence" value="ECO:0007669"/>
    <property type="project" value="InterPro"/>
</dbReference>
<gene>
    <name evidence="10" type="ORF">BJL86_2129</name>
</gene>
<dbReference type="InterPro" id="IPR000522">
    <property type="entry name" value="ABC_transptr_permease_BtuC"/>
</dbReference>
<dbReference type="PANTHER" id="PTHR30472">
    <property type="entry name" value="FERRIC ENTEROBACTIN TRANSPORT SYSTEM PERMEASE PROTEIN"/>
    <property type="match status" value="1"/>
</dbReference>
<dbReference type="GO" id="GO:0005886">
    <property type="term" value="C:plasma membrane"/>
    <property type="evidence" value="ECO:0007669"/>
    <property type="project" value="UniProtKB-SubCell"/>
</dbReference>
<evidence type="ECO:0000256" key="5">
    <source>
        <dbReference type="ARBA" id="ARBA00022692"/>
    </source>
</evidence>
<dbReference type="AlphaFoldDB" id="A0A173LKN6"/>
<feature type="transmembrane region" description="Helical" evidence="9">
    <location>
        <begin position="30"/>
        <end position="49"/>
    </location>
</feature>
<keyword evidence="11" id="KW-1185">Reference proteome</keyword>
<protein>
    <submittedName>
        <fullName evidence="10">Ferric enterobactin transport system permease prote in FepD</fullName>
    </submittedName>
</protein>
<feature type="transmembrane region" description="Helical" evidence="9">
    <location>
        <begin position="140"/>
        <end position="160"/>
    </location>
</feature>
<feature type="transmembrane region" description="Helical" evidence="9">
    <location>
        <begin position="301"/>
        <end position="322"/>
    </location>
</feature>
<evidence type="ECO:0000256" key="2">
    <source>
        <dbReference type="ARBA" id="ARBA00007935"/>
    </source>
</evidence>
<dbReference type="SUPFAM" id="SSF81345">
    <property type="entry name" value="ABC transporter involved in vitamin B12 uptake, BtuC"/>
    <property type="match status" value="1"/>
</dbReference>